<comment type="caution">
    <text evidence="2">The sequence shown here is derived from an EMBL/GenBank/DDBJ whole genome shotgun (WGS) entry which is preliminary data.</text>
</comment>
<evidence type="ECO:0000256" key="1">
    <source>
        <dbReference type="SAM" id="SignalP"/>
    </source>
</evidence>
<evidence type="ECO:0000313" key="2">
    <source>
        <dbReference type="EMBL" id="MBJ7551407.1"/>
    </source>
</evidence>
<dbReference type="Proteomes" id="UP000598488">
    <property type="component" value="Unassembled WGS sequence"/>
</dbReference>
<proteinExistence type="predicted"/>
<dbReference type="RefSeq" id="WP_199462988.1">
    <property type="nucleotide sequence ID" value="NZ_JAEMUH010000011.1"/>
</dbReference>
<organism evidence="2 3">
    <name type="scientific">Marinomonas ostreistagni</name>
    <dbReference type="NCBI Taxonomy" id="359209"/>
    <lineage>
        <taxon>Bacteria</taxon>
        <taxon>Pseudomonadati</taxon>
        <taxon>Pseudomonadota</taxon>
        <taxon>Gammaproteobacteria</taxon>
        <taxon>Oceanospirillales</taxon>
        <taxon>Oceanospirillaceae</taxon>
        <taxon>Marinomonas</taxon>
    </lineage>
</organism>
<sequence length="211" mass="24254">MITKLLLIISLQILVTSSFAHDFHAGKKPKQYNFSKNSSIEKYFYTIPDKYHSSYHDGDSSFTFFLNFPNKGFHLTKVGPTPSNSLRIRVIHEKHRAEYTAKNILRDGELIRKDGFFNVYKEYIGKNGRTEVTSYLTELHGNQITIRQAGELNLRVYRNAGADREIDYVYSKEVSIQEWLELDSYIMKILASFSTNPPNKSIQPTANASAD</sequence>
<feature type="chain" id="PRO_5046737502" evidence="1">
    <location>
        <begin position="21"/>
        <end position="211"/>
    </location>
</feature>
<protein>
    <submittedName>
        <fullName evidence="2">Uncharacterized protein</fullName>
    </submittedName>
</protein>
<dbReference type="EMBL" id="JAEMUH010000011">
    <property type="protein sequence ID" value="MBJ7551407.1"/>
    <property type="molecule type" value="Genomic_DNA"/>
</dbReference>
<accession>A0ABS0ZCQ7</accession>
<feature type="signal peptide" evidence="1">
    <location>
        <begin position="1"/>
        <end position="20"/>
    </location>
</feature>
<gene>
    <name evidence="2" type="ORF">JHD44_12000</name>
</gene>
<name>A0ABS0ZCQ7_9GAMM</name>
<evidence type="ECO:0000313" key="3">
    <source>
        <dbReference type="Proteomes" id="UP000598488"/>
    </source>
</evidence>
<keyword evidence="3" id="KW-1185">Reference proteome</keyword>
<reference evidence="2 3" key="1">
    <citation type="submission" date="2020-12" db="EMBL/GenBank/DDBJ databases">
        <title>Comparative genome analysis of fungal antagonists Marinomonas ostreistagni 398 and M. spartinae 468.</title>
        <authorList>
            <person name="Fields J.L."/>
            <person name="Mavrodi O.V."/>
            <person name="Biber P.D."/>
            <person name="Indest K.J."/>
            <person name="Mavrodi D.V."/>
        </authorList>
    </citation>
    <scope>NUCLEOTIDE SEQUENCE [LARGE SCALE GENOMIC DNA]</scope>
    <source>
        <strain evidence="2 3">USM7</strain>
    </source>
</reference>
<keyword evidence="1" id="KW-0732">Signal</keyword>